<dbReference type="PROSITE" id="PS01231">
    <property type="entry name" value="TRMA_2"/>
    <property type="match status" value="1"/>
</dbReference>
<dbReference type="AlphaFoldDB" id="A0A7W8CV89"/>
<dbReference type="GO" id="GO:0070041">
    <property type="term" value="F:rRNA (uridine-C5-)-methyltransferase activity"/>
    <property type="evidence" value="ECO:0007669"/>
    <property type="project" value="TreeGrafter"/>
</dbReference>
<dbReference type="PANTHER" id="PTHR11061:SF30">
    <property type="entry name" value="TRNA (URACIL(54)-C(5))-METHYLTRANSFERASE"/>
    <property type="match status" value="1"/>
</dbReference>
<sequence length="435" mass="49595">MKKNELYEVTCIDDTNLAAGVVKVEGRAVFVPKLLPGEKAEIRIVKVLKKYAFGRIEHLIQASPDRIEPLCAYAKTCGGCQLQHLRYPAQLAWKQRHIEALFPEQNVQPILAAPSFSYYRNKAQFPVQIRNRQVIMGFYRSHSNDIVPCDQCMIQSEEINAIFQVLQERLTPEMAEGLRHILIRTTRTHQAQIVFIGEHKNHWKPLIRTLIRRFPAIQSIVFNRNTRRDNVILGSEYEVLYGSDSVIDQCLGNQVKLHFKSFYQVNPEQMDVLYQTAIRMAKLEPTMDVAELYAGTGTIGMAVSSHVHHVTGVEIVPEAVENARQNCSLNHIENCTYVCEDASVFAKRMAAKKKRVDAVFVDPPRKGMTAQGIRDIVTLQPEQIVYISCNPQTLARDIKLYEQEGYECKVIQPVDMFPMTLHVETVVLMSRVDGK</sequence>
<dbReference type="Gene3D" id="3.40.50.150">
    <property type="entry name" value="Vaccinia Virus protein VP39"/>
    <property type="match status" value="1"/>
</dbReference>
<organism evidence="7 8">
    <name type="scientific">Catenisphaera adipataccumulans</name>
    <dbReference type="NCBI Taxonomy" id="700500"/>
    <lineage>
        <taxon>Bacteria</taxon>
        <taxon>Bacillati</taxon>
        <taxon>Bacillota</taxon>
        <taxon>Erysipelotrichia</taxon>
        <taxon>Erysipelotrichales</taxon>
        <taxon>Erysipelotrichaceae</taxon>
        <taxon>Catenisphaera</taxon>
    </lineage>
</organism>
<evidence type="ECO:0000256" key="3">
    <source>
        <dbReference type="ARBA" id="ARBA00022691"/>
    </source>
</evidence>
<dbReference type="InterPro" id="IPR030391">
    <property type="entry name" value="MeTrfase_TrmA_CS"/>
</dbReference>
<feature type="binding site" evidence="4">
    <location>
        <position position="293"/>
    </location>
    <ligand>
        <name>S-adenosyl-L-methionine</name>
        <dbReference type="ChEBI" id="CHEBI:59789"/>
    </ligand>
</feature>
<dbReference type="EC" id="2.1.1.190" evidence="7"/>
<dbReference type="InterPro" id="IPR012340">
    <property type="entry name" value="NA-bd_OB-fold"/>
</dbReference>
<dbReference type="PANTHER" id="PTHR11061">
    <property type="entry name" value="RNA M5U METHYLTRANSFERASE"/>
    <property type="match status" value="1"/>
</dbReference>
<evidence type="ECO:0000256" key="4">
    <source>
        <dbReference type="PROSITE-ProRule" id="PRU01024"/>
    </source>
</evidence>
<dbReference type="PROSITE" id="PS01230">
    <property type="entry name" value="TRMA_1"/>
    <property type="match status" value="1"/>
</dbReference>
<dbReference type="EMBL" id="JACHHK010000001">
    <property type="protein sequence ID" value="MBB5182235.1"/>
    <property type="molecule type" value="Genomic_DNA"/>
</dbReference>
<evidence type="ECO:0000313" key="7">
    <source>
        <dbReference type="EMBL" id="MBB5182235.1"/>
    </source>
</evidence>
<dbReference type="InterPro" id="IPR002792">
    <property type="entry name" value="TRAM_dom"/>
</dbReference>
<evidence type="ECO:0000256" key="5">
    <source>
        <dbReference type="PROSITE-ProRule" id="PRU10015"/>
    </source>
</evidence>
<comment type="caution">
    <text evidence="7">The sequence shown here is derived from an EMBL/GenBank/DDBJ whole genome shotgun (WGS) entry which is preliminary data.</text>
</comment>
<keyword evidence="2 4" id="KW-0808">Transferase</keyword>
<dbReference type="PROSITE" id="PS50926">
    <property type="entry name" value="TRAM"/>
    <property type="match status" value="1"/>
</dbReference>
<dbReference type="PROSITE" id="PS51687">
    <property type="entry name" value="SAM_MT_RNA_M5U"/>
    <property type="match status" value="1"/>
</dbReference>
<dbReference type="InterPro" id="IPR010280">
    <property type="entry name" value="U5_MeTrfase_fam"/>
</dbReference>
<evidence type="ECO:0000259" key="6">
    <source>
        <dbReference type="PROSITE" id="PS50926"/>
    </source>
</evidence>
<feature type="active site" evidence="5">
    <location>
        <position position="389"/>
    </location>
</feature>
<feature type="active site" description="Nucleophile" evidence="4">
    <location>
        <position position="389"/>
    </location>
</feature>
<evidence type="ECO:0000256" key="2">
    <source>
        <dbReference type="ARBA" id="ARBA00022679"/>
    </source>
</evidence>
<dbReference type="Gene3D" id="2.40.50.1070">
    <property type="match status" value="1"/>
</dbReference>
<reference evidence="7 8" key="1">
    <citation type="submission" date="2020-08" db="EMBL/GenBank/DDBJ databases">
        <title>Genomic Encyclopedia of Type Strains, Phase IV (KMG-IV): sequencing the most valuable type-strain genomes for metagenomic binning, comparative biology and taxonomic classification.</title>
        <authorList>
            <person name="Goeker M."/>
        </authorList>
    </citation>
    <scope>NUCLEOTIDE SEQUENCE [LARGE SCALE GENOMIC DNA]</scope>
    <source>
        <strain evidence="7 8">DSM 25799</strain>
    </source>
</reference>
<evidence type="ECO:0000313" key="8">
    <source>
        <dbReference type="Proteomes" id="UP000539953"/>
    </source>
</evidence>
<protein>
    <submittedName>
        <fullName evidence="7">23S rRNA (Uracil1939-C5)-methyltransferase</fullName>
        <ecNumber evidence="7">2.1.1.190</ecNumber>
    </submittedName>
</protein>
<keyword evidence="1 4" id="KW-0489">Methyltransferase</keyword>
<dbReference type="CDD" id="cd02440">
    <property type="entry name" value="AdoMet_MTases"/>
    <property type="match status" value="1"/>
</dbReference>
<dbReference type="RefSeq" id="WP_183326713.1">
    <property type="nucleotide sequence ID" value="NZ_JACHHK010000001.1"/>
</dbReference>
<dbReference type="Pfam" id="PF01938">
    <property type="entry name" value="TRAM"/>
    <property type="match status" value="1"/>
</dbReference>
<feature type="binding site" evidence="4">
    <location>
        <position position="314"/>
    </location>
    <ligand>
        <name>S-adenosyl-L-methionine</name>
        <dbReference type="ChEBI" id="CHEBI:59789"/>
    </ligand>
</feature>
<dbReference type="Proteomes" id="UP000539953">
    <property type="component" value="Unassembled WGS sequence"/>
</dbReference>
<proteinExistence type="inferred from homology"/>
<accession>A0A7W8CV89</accession>
<dbReference type="Pfam" id="PF05958">
    <property type="entry name" value="tRNA_U5-meth_tr"/>
    <property type="match status" value="1"/>
</dbReference>
<dbReference type="GO" id="GO:0070475">
    <property type="term" value="P:rRNA base methylation"/>
    <property type="evidence" value="ECO:0007669"/>
    <property type="project" value="TreeGrafter"/>
</dbReference>
<dbReference type="SUPFAM" id="SSF53335">
    <property type="entry name" value="S-adenosyl-L-methionine-dependent methyltransferases"/>
    <property type="match status" value="1"/>
</dbReference>
<name>A0A7W8CV89_9FIRM</name>
<dbReference type="FunFam" id="3.40.50.150:FF:000009">
    <property type="entry name" value="23S rRNA (Uracil(1939)-C(5))-methyltransferase RlmD"/>
    <property type="match status" value="1"/>
</dbReference>
<dbReference type="InterPro" id="IPR029063">
    <property type="entry name" value="SAM-dependent_MTases_sf"/>
</dbReference>
<keyword evidence="8" id="KW-1185">Reference proteome</keyword>
<feature type="domain" description="TRAM" evidence="6">
    <location>
        <begin position="1"/>
        <end position="58"/>
    </location>
</feature>
<feature type="binding site" evidence="4">
    <location>
        <position position="264"/>
    </location>
    <ligand>
        <name>S-adenosyl-L-methionine</name>
        <dbReference type="ChEBI" id="CHEBI:59789"/>
    </ligand>
</feature>
<feature type="binding site" evidence="4">
    <location>
        <position position="362"/>
    </location>
    <ligand>
        <name>S-adenosyl-L-methionine</name>
        <dbReference type="ChEBI" id="CHEBI:59789"/>
    </ligand>
</feature>
<dbReference type="SUPFAM" id="SSF50249">
    <property type="entry name" value="Nucleic acid-binding proteins"/>
    <property type="match status" value="1"/>
</dbReference>
<keyword evidence="3 4" id="KW-0949">S-adenosyl-L-methionine</keyword>
<gene>
    <name evidence="7" type="ORF">HNQ47_000238</name>
</gene>
<evidence type="ECO:0000256" key="1">
    <source>
        <dbReference type="ARBA" id="ARBA00022603"/>
    </source>
</evidence>
<dbReference type="InterPro" id="IPR030390">
    <property type="entry name" value="MeTrfase_TrmA_AS"/>
</dbReference>
<comment type="similarity">
    <text evidence="4">Belongs to the class I-like SAM-binding methyltransferase superfamily. RNA M5U methyltransferase family.</text>
</comment>
<dbReference type="Gene3D" id="2.40.50.140">
    <property type="entry name" value="Nucleic acid-binding proteins"/>
    <property type="match status" value="1"/>
</dbReference>
<dbReference type="NCBIfam" id="TIGR00479">
    <property type="entry name" value="rumA"/>
    <property type="match status" value="1"/>
</dbReference>